<keyword evidence="2" id="KW-0808">Transferase</keyword>
<dbReference type="GO" id="GO:0016757">
    <property type="term" value="F:glycosyltransferase activity"/>
    <property type="evidence" value="ECO:0007669"/>
    <property type="project" value="UniProtKB-KW"/>
</dbReference>
<feature type="domain" description="Glycosyl transferase family 1" evidence="1">
    <location>
        <begin position="199"/>
        <end position="356"/>
    </location>
</feature>
<dbReference type="Pfam" id="PF00534">
    <property type="entry name" value="Glycos_transf_1"/>
    <property type="match status" value="1"/>
</dbReference>
<dbReference type="InterPro" id="IPR001296">
    <property type="entry name" value="Glyco_trans_1"/>
</dbReference>
<dbReference type="RefSeq" id="WP_259829003.1">
    <property type="nucleotide sequence ID" value="NZ_JANZQH010000004.1"/>
</dbReference>
<dbReference type="PANTHER" id="PTHR12526">
    <property type="entry name" value="GLYCOSYLTRANSFERASE"/>
    <property type="match status" value="1"/>
</dbReference>
<reference evidence="2" key="1">
    <citation type="submission" date="2022-08" db="EMBL/GenBank/DDBJ databases">
        <title>Chryseobacterium antibioticum,isolated from the rhizosphere soil of Pyrola in Tibet.</title>
        <authorList>
            <person name="Kan Y."/>
        </authorList>
    </citation>
    <scope>NUCLEOTIDE SEQUENCE</scope>
    <source>
        <strain evidence="2">Pc2-12</strain>
    </source>
</reference>
<gene>
    <name evidence="2" type="ORF">NZD88_09885</name>
</gene>
<protein>
    <submittedName>
        <fullName evidence="2">Glycosyltransferase</fullName>
        <ecNumber evidence="2">2.4.-.-</ecNumber>
    </submittedName>
</protein>
<keyword evidence="3" id="KW-1185">Reference proteome</keyword>
<organism evidence="2 3">
    <name type="scientific">Chryseobacterium pyrolae</name>
    <dbReference type="NCBI Taxonomy" id="2987481"/>
    <lineage>
        <taxon>Bacteria</taxon>
        <taxon>Pseudomonadati</taxon>
        <taxon>Bacteroidota</taxon>
        <taxon>Flavobacteriia</taxon>
        <taxon>Flavobacteriales</taxon>
        <taxon>Weeksellaceae</taxon>
        <taxon>Chryseobacterium group</taxon>
        <taxon>Chryseobacterium</taxon>
    </lineage>
</organism>
<comment type="caution">
    <text evidence="2">The sequence shown here is derived from an EMBL/GenBank/DDBJ whole genome shotgun (WGS) entry which is preliminary data.</text>
</comment>
<dbReference type="EC" id="2.4.-.-" evidence="2"/>
<keyword evidence="2" id="KW-0328">Glycosyltransferase</keyword>
<name>A0ABT2IGR8_9FLAO</name>
<dbReference type="Proteomes" id="UP001142057">
    <property type="component" value="Unassembled WGS sequence"/>
</dbReference>
<evidence type="ECO:0000259" key="1">
    <source>
        <dbReference type="Pfam" id="PF00534"/>
    </source>
</evidence>
<evidence type="ECO:0000313" key="3">
    <source>
        <dbReference type="Proteomes" id="UP001142057"/>
    </source>
</evidence>
<accession>A0ABT2IGR8</accession>
<sequence>MNKKILFIYYQNIKANGISKVLANLTSELADSGYDVEILFLMAPHKDFYHINPKVKKHYIDSFAHSSSKGGKYILEKFKFVPKVYNIYSYFYDLGSYKVLKKWIQENHQNYETIVSCWYKLSSMLSLDKEVSKKTIAWEHMSYKSGGLFWNKGLRRYYKNLRTIVSTNIPGEKHYKELNKNSLTIYNLMDNEIDNQKYIEPDQKKNIISVVARLDPEKNISEFIDIISQINMPEDWKVVIIGSGREEKRIQQEVIDKNLTSKIELLGSRSMEEVYQLLASSKINCLTSTVEALPTILIQAMFFSNALVAYDCNYGPSDIINKNNGFLIPLHDKNKFIQDLQTLTNNKEVLDALMKSSYEESRKWKKEKIAQEWKKILQKN</sequence>
<dbReference type="Gene3D" id="3.40.50.2000">
    <property type="entry name" value="Glycogen Phosphorylase B"/>
    <property type="match status" value="2"/>
</dbReference>
<dbReference type="SUPFAM" id="SSF53756">
    <property type="entry name" value="UDP-Glycosyltransferase/glycogen phosphorylase"/>
    <property type="match status" value="1"/>
</dbReference>
<proteinExistence type="predicted"/>
<dbReference type="EMBL" id="JANZQH010000004">
    <property type="protein sequence ID" value="MCT2407847.1"/>
    <property type="molecule type" value="Genomic_DNA"/>
</dbReference>
<evidence type="ECO:0000313" key="2">
    <source>
        <dbReference type="EMBL" id="MCT2407847.1"/>
    </source>
</evidence>
<dbReference type="PANTHER" id="PTHR12526:SF630">
    <property type="entry name" value="GLYCOSYLTRANSFERASE"/>
    <property type="match status" value="1"/>
</dbReference>